<dbReference type="EMBL" id="JACAZH010000022">
    <property type="protein sequence ID" value="KAF7343725.1"/>
    <property type="molecule type" value="Genomic_DNA"/>
</dbReference>
<comment type="caution">
    <text evidence="2">The sequence shown here is derived from an EMBL/GenBank/DDBJ whole genome shotgun (WGS) entry which is preliminary data.</text>
</comment>
<dbReference type="AlphaFoldDB" id="A0A8H6XL93"/>
<feature type="compositionally biased region" description="Basic and acidic residues" evidence="1">
    <location>
        <begin position="302"/>
        <end position="313"/>
    </location>
</feature>
<sequence>MSTIPRLSAFDEDDEDDRQSLSSADLDGEDGDVRSSAQPAFNAYLTCTPAARFTTGSVAPRTKQKLAQLCGGRKCILTHETTPHVAIDVAHLLPRSTCATDLEKLELAFGLRYRQMHIDTTGNLEHIRCDLRRSFDHGGWFLLPELRVIKEIVEFTNARDGRTYKEVFPAAEFFKYRLVPLGLIADNIGIWRRKSLPSDTPDTSSPKRVRPPPAYDQIYPIRLYPEPDFESLPILESRANPFFVIANAGPKLRDNMNLLPPPWKTREDIMAVNSIWTDWMGRTPTPQWRAQAYVPRRRGGRRTKDASQGRHDGSPVPRRNPSQSAPGDRLARTTPDLPELDSDHQSPSAQSDLLTHDAVRSVASLNQGEFLKKWLGEDH</sequence>
<evidence type="ECO:0000313" key="2">
    <source>
        <dbReference type="EMBL" id="KAF7343725.1"/>
    </source>
</evidence>
<dbReference type="OrthoDB" id="3133596at2759"/>
<keyword evidence="3" id="KW-1185">Reference proteome</keyword>
<proteinExistence type="predicted"/>
<feature type="region of interest" description="Disordered" evidence="1">
    <location>
        <begin position="293"/>
        <end position="355"/>
    </location>
</feature>
<dbReference type="Proteomes" id="UP000623467">
    <property type="component" value="Unassembled WGS sequence"/>
</dbReference>
<name>A0A8H6XL93_9AGAR</name>
<protein>
    <submittedName>
        <fullName evidence="2">HNHc domain-containing protein</fullName>
    </submittedName>
</protein>
<evidence type="ECO:0000256" key="1">
    <source>
        <dbReference type="SAM" id="MobiDB-lite"/>
    </source>
</evidence>
<evidence type="ECO:0000313" key="3">
    <source>
        <dbReference type="Proteomes" id="UP000623467"/>
    </source>
</evidence>
<accession>A0A8H6XL93</accession>
<reference evidence="2" key="1">
    <citation type="submission" date="2020-05" db="EMBL/GenBank/DDBJ databases">
        <title>Mycena genomes resolve the evolution of fungal bioluminescence.</title>
        <authorList>
            <person name="Tsai I.J."/>
        </authorList>
    </citation>
    <scope>NUCLEOTIDE SEQUENCE</scope>
    <source>
        <strain evidence="2">160909Yilan</strain>
    </source>
</reference>
<feature type="region of interest" description="Disordered" evidence="1">
    <location>
        <begin position="1"/>
        <end position="33"/>
    </location>
</feature>
<gene>
    <name evidence="2" type="ORF">MSAN_01953100</name>
</gene>
<organism evidence="2 3">
    <name type="scientific">Mycena sanguinolenta</name>
    <dbReference type="NCBI Taxonomy" id="230812"/>
    <lineage>
        <taxon>Eukaryota</taxon>
        <taxon>Fungi</taxon>
        <taxon>Dikarya</taxon>
        <taxon>Basidiomycota</taxon>
        <taxon>Agaricomycotina</taxon>
        <taxon>Agaricomycetes</taxon>
        <taxon>Agaricomycetidae</taxon>
        <taxon>Agaricales</taxon>
        <taxon>Marasmiineae</taxon>
        <taxon>Mycenaceae</taxon>
        <taxon>Mycena</taxon>
    </lineage>
</organism>